<accession>A0AA37WJX1</accession>
<reference evidence="2" key="2">
    <citation type="submission" date="2023-01" db="EMBL/GenBank/DDBJ databases">
        <title>Draft genome sequence of Agaribacter marinus strain NBRC 110023.</title>
        <authorList>
            <person name="Sun Q."/>
            <person name="Mori K."/>
        </authorList>
    </citation>
    <scope>NUCLEOTIDE SEQUENCE</scope>
    <source>
        <strain evidence="2">NBRC 110023</strain>
    </source>
</reference>
<keyword evidence="3" id="KW-1185">Reference proteome</keyword>
<dbReference type="Proteomes" id="UP001156601">
    <property type="component" value="Unassembled WGS sequence"/>
</dbReference>
<keyword evidence="1" id="KW-0472">Membrane</keyword>
<dbReference type="RefSeq" id="WP_284218971.1">
    <property type="nucleotide sequence ID" value="NZ_BSOT01000011.1"/>
</dbReference>
<evidence type="ECO:0000313" key="3">
    <source>
        <dbReference type="Proteomes" id="UP001156601"/>
    </source>
</evidence>
<feature type="transmembrane region" description="Helical" evidence="1">
    <location>
        <begin position="27"/>
        <end position="48"/>
    </location>
</feature>
<dbReference type="AlphaFoldDB" id="A0AA37WJX1"/>
<gene>
    <name evidence="2" type="ORF">GCM10007852_34660</name>
</gene>
<dbReference type="NCBIfam" id="TIGR03545">
    <property type="entry name" value="TIGR03545 family protein"/>
    <property type="match status" value="1"/>
</dbReference>
<evidence type="ECO:0000313" key="2">
    <source>
        <dbReference type="EMBL" id="GLR72558.1"/>
    </source>
</evidence>
<comment type="caution">
    <text evidence="2">The sequence shown here is derived from an EMBL/GenBank/DDBJ whole genome shotgun (WGS) entry which is preliminary data.</text>
</comment>
<proteinExistence type="predicted"/>
<protein>
    <recommendedName>
        <fullName evidence="4">TIGR03545 family protein</fullName>
    </recommendedName>
</protein>
<name>A0AA37WJX1_9ALTE</name>
<dbReference type="InterPro" id="IPR019934">
    <property type="entry name" value="CHP03545"/>
</dbReference>
<reference evidence="2" key="1">
    <citation type="journal article" date="2014" name="Int. J. Syst. Evol. Microbiol.">
        <title>Complete genome sequence of Corynebacterium casei LMG S-19264T (=DSM 44701T), isolated from a smear-ripened cheese.</title>
        <authorList>
            <consortium name="US DOE Joint Genome Institute (JGI-PGF)"/>
            <person name="Walter F."/>
            <person name="Albersmeier A."/>
            <person name="Kalinowski J."/>
            <person name="Ruckert C."/>
        </authorList>
    </citation>
    <scope>NUCLEOTIDE SEQUENCE</scope>
    <source>
        <strain evidence="2">NBRC 110023</strain>
    </source>
</reference>
<organism evidence="2 3">
    <name type="scientific">Agaribacter marinus</name>
    <dbReference type="NCBI Taxonomy" id="1431249"/>
    <lineage>
        <taxon>Bacteria</taxon>
        <taxon>Pseudomonadati</taxon>
        <taxon>Pseudomonadota</taxon>
        <taxon>Gammaproteobacteria</taxon>
        <taxon>Alteromonadales</taxon>
        <taxon>Alteromonadaceae</taxon>
        <taxon>Agaribacter</taxon>
    </lineage>
</organism>
<keyword evidence="1" id="KW-1133">Transmembrane helix</keyword>
<dbReference type="EMBL" id="BSOT01000011">
    <property type="protein sequence ID" value="GLR72558.1"/>
    <property type="molecule type" value="Genomic_DNA"/>
</dbReference>
<evidence type="ECO:0008006" key="4">
    <source>
        <dbReference type="Google" id="ProtNLM"/>
    </source>
</evidence>
<evidence type="ECO:0000256" key="1">
    <source>
        <dbReference type="SAM" id="Phobius"/>
    </source>
</evidence>
<sequence>MQDSNLVTFSLNNRNQRISLNRQMGKISLFILVPTVLFGAVILLYLLFANTILKNAAENGLGDSLGAEVNIDDLDHSLMPFGISIKRMQATDPSAPIRNKFEIASLAADVDLMPLLGGKVIVENLIVDDVAFGTTRQAPGEVYRKAEKPSNFAFPTLEDLPSVDEVLENTPLKTTAAISNAKTVYEKYEVPLKSRYEALPDEEKLNAYKAQVKALQDTDVKDPASLANALQSLKSLKENISADKDKISEFVALAQEAKHETADSVTTLKSAPQEDYNLLKGLVGGDQAAIDQVSQHLFGDKAELYVKALLAMTELAAGDDSQAVEKEEAIDDSGLPSLWIKNAKISVNWLDESIASEWKNITSQHSLIQSPTTFVVKSAKANNWKTIDINGTFEMTNSALTSTQSWNIAGLTMKDIALIPDNAAQKLTASINSGLLNSSGKLSINNNQLMGQSEFLLSKLAMQASGTNDLTTAIADIVKQQDAINLISDITGSVFNPSVSLSSDLDKQLLSALGDNIKNNPKLNELKQKLNAKANAQLGTSGDQLENINALLAAAEGDSNALSELLNAQLADPKQKAIDKLKDKLFN</sequence>
<keyword evidence="1" id="KW-0812">Transmembrane</keyword>